<evidence type="ECO:0000313" key="1">
    <source>
        <dbReference type="EMBL" id="ROQ53666.1"/>
    </source>
</evidence>
<proteinExistence type="predicted"/>
<sequence>MDWFPFCKEHPLKDQEFEPRPAFTIDWVRQYDCGPSDPHLHAIGQFIANYSAVEWRVAELFALTMGKSSAEAQRLCVETNMSIAGMVRYTKSKLSEIVGAHEVTAKDLVFSIEAFEKVSPIRHKIVHWQWGLNEGESATLTDLIKPRTPEKANAELSLEDLRNHCLTLMKIVRAISLGLEVLTGRMTRQQILEIRSGTSAEKHFRP</sequence>
<dbReference type="EMBL" id="RJUR01000011">
    <property type="protein sequence ID" value="ROQ53666.1"/>
    <property type="molecule type" value="Genomic_DNA"/>
</dbReference>
<evidence type="ECO:0000313" key="2">
    <source>
        <dbReference type="Proteomes" id="UP000269115"/>
    </source>
</evidence>
<dbReference type="AlphaFoldDB" id="A0A9X8ER27"/>
<reference evidence="1 2" key="1">
    <citation type="submission" date="2018-11" db="EMBL/GenBank/DDBJ databases">
        <title>Genomic analyses of the natural microbiome of Caenorhabditis elegans.</title>
        <authorList>
            <person name="Samuel B."/>
        </authorList>
    </citation>
    <scope>NUCLEOTIDE SEQUENCE [LARGE SCALE GENOMIC DNA]</scope>
    <source>
        <strain evidence="1 2">BIGb0473</strain>
    </source>
</reference>
<comment type="caution">
    <text evidence="1">The sequence shown here is derived from an EMBL/GenBank/DDBJ whole genome shotgun (WGS) entry which is preliminary data.</text>
</comment>
<accession>A0A9X8ER27</accession>
<dbReference type="Proteomes" id="UP000269115">
    <property type="component" value="Unassembled WGS sequence"/>
</dbReference>
<protein>
    <submittedName>
        <fullName evidence="1">Uncharacterized protein</fullName>
    </submittedName>
</protein>
<organism evidence="1 2">
    <name type="scientific">Pseudomonas putida</name>
    <name type="common">Arthrobacter siderocapsulatus</name>
    <dbReference type="NCBI Taxonomy" id="303"/>
    <lineage>
        <taxon>Bacteria</taxon>
        <taxon>Pseudomonadati</taxon>
        <taxon>Pseudomonadota</taxon>
        <taxon>Gammaproteobacteria</taxon>
        <taxon>Pseudomonadales</taxon>
        <taxon>Pseudomonadaceae</taxon>
        <taxon>Pseudomonas</taxon>
    </lineage>
</organism>
<name>A0A9X8ER27_PSEPU</name>
<dbReference type="RefSeq" id="WP_148071525.1">
    <property type="nucleotide sequence ID" value="NZ_RJUR01000011.1"/>
</dbReference>
<gene>
    <name evidence="1" type="ORF">EDF85_1430</name>
</gene>